<dbReference type="Proteomes" id="UP001151760">
    <property type="component" value="Unassembled WGS sequence"/>
</dbReference>
<accession>A0ABQ4WEH1</accession>
<evidence type="ECO:0008006" key="5">
    <source>
        <dbReference type="Google" id="ProtNLM"/>
    </source>
</evidence>
<reference evidence="3" key="2">
    <citation type="submission" date="2022-01" db="EMBL/GenBank/DDBJ databases">
        <authorList>
            <person name="Yamashiro T."/>
            <person name="Shiraishi A."/>
            <person name="Satake H."/>
            <person name="Nakayama K."/>
        </authorList>
    </citation>
    <scope>NUCLEOTIDE SEQUENCE</scope>
</reference>
<feature type="region of interest" description="Disordered" evidence="2">
    <location>
        <begin position="244"/>
        <end position="278"/>
    </location>
</feature>
<reference evidence="3" key="1">
    <citation type="journal article" date="2022" name="Int. J. Mol. Sci.">
        <title>Draft Genome of Tanacetum Coccineum: Genomic Comparison of Closely Related Tanacetum-Family Plants.</title>
        <authorList>
            <person name="Yamashiro T."/>
            <person name="Shiraishi A."/>
            <person name="Nakayama K."/>
            <person name="Satake H."/>
        </authorList>
    </citation>
    <scope>NUCLEOTIDE SEQUENCE</scope>
</reference>
<evidence type="ECO:0000313" key="3">
    <source>
        <dbReference type="EMBL" id="GJS51272.1"/>
    </source>
</evidence>
<evidence type="ECO:0000256" key="2">
    <source>
        <dbReference type="SAM" id="MobiDB-lite"/>
    </source>
</evidence>
<organism evidence="3 4">
    <name type="scientific">Tanacetum coccineum</name>
    <dbReference type="NCBI Taxonomy" id="301880"/>
    <lineage>
        <taxon>Eukaryota</taxon>
        <taxon>Viridiplantae</taxon>
        <taxon>Streptophyta</taxon>
        <taxon>Embryophyta</taxon>
        <taxon>Tracheophyta</taxon>
        <taxon>Spermatophyta</taxon>
        <taxon>Magnoliopsida</taxon>
        <taxon>eudicotyledons</taxon>
        <taxon>Gunneridae</taxon>
        <taxon>Pentapetalae</taxon>
        <taxon>asterids</taxon>
        <taxon>campanulids</taxon>
        <taxon>Asterales</taxon>
        <taxon>Asteraceae</taxon>
        <taxon>Asteroideae</taxon>
        <taxon>Anthemideae</taxon>
        <taxon>Anthemidinae</taxon>
        <taxon>Tanacetum</taxon>
    </lineage>
</organism>
<dbReference type="EMBL" id="BQNB010008574">
    <property type="protein sequence ID" value="GJS51272.1"/>
    <property type="molecule type" value="Genomic_DNA"/>
</dbReference>
<keyword evidence="4" id="KW-1185">Reference proteome</keyword>
<feature type="coiled-coil region" evidence="1">
    <location>
        <begin position="505"/>
        <end position="546"/>
    </location>
</feature>
<comment type="caution">
    <text evidence="3">The sequence shown here is derived from an EMBL/GenBank/DDBJ whole genome shotgun (WGS) entry which is preliminary data.</text>
</comment>
<keyword evidence="1" id="KW-0175">Coiled coil</keyword>
<feature type="region of interest" description="Disordered" evidence="2">
    <location>
        <begin position="201"/>
        <end position="232"/>
    </location>
</feature>
<sequence length="859" mass="94623">MCSITDIRCVLTQKALDTFCDKFYILEEVHPVLPNQNDTIHKRHAGKIRLYTRFFDYANFRLLLSTFLVDVLRHFRINISQLSVIGAAKNGWMSFSKRSDNAHHVTRDPDPVAADFNAQDYATLVAHPSLFRKFPEAFMCLKWIFFAFIHAPDPTKVKIVVRERNEGEPLLLETTIGRIVPLLSVVPDRAESELEASVDRLFDEGGSGNQTKQWDSAGDGKGADIQPVSEPADTVVEDVAPLQPRRQRKRKTVAVDAGESSHPPKRLREDHGTTSGASVGGKYMYAVQRLLAKAVLYAEVGVAAIPTLPFVTASVSTTLEHEVRDHTDFVVGPNLRTIGAPQRFVISSDSSHHSGANVAEAEVDSVVRSSAPIMTTVTTVTSTVDLALVAKEKPVKPSLFFADSSLAGDSIIQPLEFFRHILLAVNFLFAVSRLLKIVESDFYSSLNSFFVYVRRMEHDQLFTEFNVGAAHQMSLSAESLWDEVNALKERNTILEKKQSALDVKVLDLEASAMGKERELTDLNAQLTSIKSQNDNLADQVHELEISSSGHQEKLSGYEHLTERLEEFQDAQLKIVNDKVAKLDVDLAEMACHLEEKIYPHLLMTISSQRWLLTHGLKFVLVKCLNSSECLTALGAAISRAIKKGMQSGLATGIDHGKEGRSLADIAAYNPDAEADFNSVIQKFREVDFPLLAELKSHKDASMEDIMNLLRLEGALAGAPGMDEFQPDIEQLRVPIHRSEDHVMLSETSLLFALSVSQSRVEWIRENIAAQRSALLGVWTPLSEPLSISSLMGEASTSGVVPAASVVTTALSTTFASASSIPPISTDDYEIAGVNGREVARADGNATPFPNVDDVELNIL</sequence>
<proteinExistence type="predicted"/>
<evidence type="ECO:0000313" key="4">
    <source>
        <dbReference type="Proteomes" id="UP001151760"/>
    </source>
</evidence>
<name>A0ABQ4WEH1_9ASTR</name>
<protein>
    <recommendedName>
        <fullName evidence="5">Transposase (Putative), gypsy type</fullName>
    </recommendedName>
</protein>
<gene>
    <name evidence="3" type="ORF">Tco_0624634</name>
</gene>
<evidence type="ECO:0000256" key="1">
    <source>
        <dbReference type="SAM" id="Coils"/>
    </source>
</evidence>